<dbReference type="InterPro" id="IPR002110">
    <property type="entry name" value="Ankyrin_rpt"/>
</dbReference>
<keyword evidence="1" id="KW-0040">ANK repeat</keyword>
<dbReference type="AlphaFoldDB" id="A0A0G4FCR8"/>
<dbReference type="PhylomeDB" id="A0A0G4FCR8"/>
<dbReference type="EMBL" id="CDMZ01000289">
    <property type="protein sequence ID" value="CEM11032.1"/>
    <property type="molecule type" value="Genomic_DNA"/>
</dbReference>
<name>A0A0G4FCR8_9ALVE</name>
<feature type="repeat" description="ANK" evidence="1">
    <location>
        <begin position="180"/>
        <end position="212"/>
    </location>
</feature>
<dbReference type="SUPFAM" id="SSF48403">
    <property type="entry name" value="Ankyrin repeat"/>
    <property type="match status" value="1"/>
</dbReference>
<dbReference type="VEuPathDB" id="CryptoDB:Cvel_16394"/>
<accession>A0A0G4FCR8</accession>
<feature type="region of interest" description="Disordered" evidence="2">
    <location>
        <begin position="35"/>
        <end position="88"/>
    </location>
</feature>
<feature type="compositionally biased region" description="Low complexity" evidence="2">
    <location>
        <begin position="46"/>
        <end position="76"/>
    </location>
</feature>
<dbReference type="InterPro" id="IPR036770">
    <property type="entry name" value="Ankyrin_rpt-contain_sf"/>
</dbReference>
<reference evidence="3" key="1">
    <citation type="submission" date="2014-11" db="EMBL/GenBank/DDBJ databases">
        <authorList>
            <person name="Otto D Thomas"/>
            <person name="Naeem Raeece"/>
        </authorList>
    </citation>
    <scope>NUCLEOTIDE SEQUENCE</scope>
</reference>
<proteinExistence type="predicted"/>
<dbReference type="PROSITE" id="PS50088">
    <property type="entry name" value="ANK_REPEAT"/>
    <property type="match status" value="1"/>
</dbReference>
<organism evidence="3">
    <name type="scientific">Chromera velia CCMP2878</name>
    <dbReference type="NCBI Taxonomy" id="1169474"/>
    <lineage>
        <taxon>Eukaryota</taxon>
        <taxon>Sar</taxon>
        <taxon>Alveolata</taxon>
        <taxon>Colpodellida</taxon>
        <taxon>Chromeraceae</taxon>
        <taxon>Chromera</taxon>
    </lineage>
</organism>
<gene>
    <name evidence="3" type="ORF">Cvel_16394</name>
</gene>
<sequence>MSLTHRLRKSAVSLETLAGALHKKIDILEKVWTAEPDDSDKADGPAATSSDAAGPRAAASAAAAVAASGPGPSAPSRDVRAKQSSQKLELMRRERDSAALNDLENLVGETREKAQKILDQLLSRHFKMDLSRLFCIDVSNTLRSFRSVSAAALVLALRNVSPEDFGTLMKVGADLEEKVHGKTVLMHGCEIGRLERVEAIVDDGADVNAQIEASGDTPS</sequence>
<evidence type="ECO:0000256" key="1">
    <source>
        <dbReference type="PROSITE-ProRule" id="PRU00023"/>
    </source>
</evidence>
<dbReference type="Gene3D" id="1.25.40.20">
    <property type="entry name" value="Ankyrin repeat-containing domain"/>
    <property type="match status" value="1"/>
</dbReference>
<evidence type="ECO:0000313" key="3">
    <source>
        <dbReference type="EMBL" id="CEM11032.1"/>
    </source>
</evidence>
<evidence type="ECO:0000256" key="2">
    <source>
        <dbReference type="SAM" id="MobiDB-lite"/>
    </source>
</evidence>
<protein>
    <submittedName>
        <fullName evidence="3">Uncharacterized protein</fullName>
    </submittedName>
</protein>